<protein>
    <submittedName>
        <fullName evidence="1">Uncharacterized protein</fullName>
    </submittedName>
</protein>
<gene>
    <name evidence="1" type="ORF">CVO96_06940</name>
</gene>
<name>A0A2K3UX95_9DEIO</name>
<proteinExistence type="predicted"/>
<evidence type="ECO:0000313" key="1">
    <source>
        <dbReference type="EMBL" id="PNY81148.1"/>
    </source>
</evidence>
<keyword evidence="2" id="KW-1185">Reference proteome</keyword>
<comment type="caution">
    <text evidence="1">The sequence shown here is derived from an EMBL/GenBank/DDBJ whole genome shotgun (WGS) entry which is preliminary data.</text>
</comment>
<dbReference type="Proteomes" id="UP000236379">
    <property type="component" value="Unassembled WGS sequence"/>
</dbReference>
<sequence>MTLAALLAGAGSAQGLPGVPSRPGWPPVPRVSALPGGLLPVTDTVVRRTRNVYTVLEVSAPALYGRPVRVQGYSLDMLLRWHWPGIQAWAQAGFLITFSGESGSVTLSLRDVYGHGGVLAYALDGAPAESPWPDAQAGQRRVAGSEVGYALVWPQTAPATLPQPWGLRMITVRPPGP</sequence>
<dbReference type="EMBL" id="PPPD01000001">
    <property type="protein sequence ID" value="PNY81148.1"/>
    <property type="molecule type" value="Genomic_DNA"/>
</dbReference>
<accession>A0A2K3UX95</accession>
<evidence type="ECO:0000313" key="2">
    <source>
        <dbReference type="Proteomes" id="UP000236379"/>
    </source>
</evidence>
<reference evidence="1 2" key="1">
    <citation type="submission" date="2018-01" db="EMBL/GenBank/DDBJ databases">
        <title>Deinococcus koreensis sp. nov., a radiation-resistant bacterium isolated from river water.</title>
        <authorList>
            <person name="Choi A."/>
        </authorList>
    </citation>
    <scope>NUCLEOTIDE SEQUENCE [LARGE SCALE GENOMIC DNA]</scope>
    <source>
        <strain evidence="1 2">SJW1-2</strain>
    </source>
</reference>
<dbReference type="AlphaFoldDB" id="A0A2K3UX95"/>
<organism evidence="1 2">
    <name type="scientific">Deinococcus koreensis</name>
    <dbReference type="NCBI Taxonomy" id="2054903"/>
    <lineage>
        <taxon>Bacteria</taxon>
        <taxon>Thermotogati</taxon>
        <taxon>Deinococcota</taxon>
        <taxon>Deinococci</taxon>
        <taxon>Deinococcales</taxon>
        <taxon>Deinococcaceae</taxon>
        <taxon>Deinococcus</taxon>
    </lineage>
</organism>